<accession>A0A133S1K8</accession>
<organism evidence="2">
    <name type="scientific">Veillonella atypica</name>
    <dbReference type="NCBI Taxonomy" id="39777"/>
    <lineage>
        <taxon>Bacteria</taxon>
        <taxon>Bacillati</taxon>
        <taxon>Bacillota</taxon>
        <taxon>Negativicutes</taxon>
        <taxon>Veillonellales</taxon>
        <taxon>Veillonellaceae</taxon>
        <taxon>Veillonella</taxon>
    </lineage>
</organism>
<dbReference type="Pfam" id="PF20038">
    <property type="entry name" value="HTH_59"/>
    <property type="match status" value="1"/>
</dbReference>
<dbReference type="AlphaFoldDB" id="A0A133S1K8"/>
<dbReference type="EMBL" id="LRQT01000096">
    <property type="protein sequence ID" value="KXA62230.1"/>
    <property type="molecule type" value="Genomic_DNA"/>
</dbReference>
<name>A0A133S1K8_9FIRM</name>
<evidence type="ECO:0000313" key="3">
    <source>
        <dbReference type="EMBL" id="MDK7356763.1"/>
    </source>
</evidence>
<dbReference type="EMBL" id="QXZZ01000007">
    <property type="protein sequence ID" value="RJY51221.1"/>
    <property type="molecule type" value="Genomic_DNA"/>
</dbReference>
<reference evidence="3" key="3">
    <citation type="submission" date="2023-05" db="EMBL/GenBank/DDBJ databases">
        <title>Cataloging the Phylogenetic Diversity of Human Bladder Bacteria.</title>
        <authorList>
            <person name="Du J."/>
        </authorList>
    </citation>
    <scope>NUCLEOTIDE SEQUENCE</scope>
    <source>
        <strain evidence="3">UMB10101</strain>
    </source>
</reference>
<feature type="domain" description="Helix-turn-helix" evidence="1">
    <location>
        <begin position="1"/>
        <end position="62"/>
    </location>
</feature>
<evidence type="ECO:0000313" key="5">
    <source>
        <dbReference type="Proteomes" id="UP000070226"/>
    </source>
</evidence>
<sequence>MKLDDVMTTQEAAERWNVTADSLKQNCRGRVKNGFLEGEFRKSGKMWLVTRQGMERLYGKEIKSL</sequence>
<dbReference type="InterPro" id="IPR045403">
    <property type="entry name" value="HTH_59_Firmicutes_type"/>
</dbReference>
<evidence type="ECO:0000313" key="2">
    <source>
        <dbReference type="EMBL" id="KXA62230.1"/>
    </source>
</evidence>
<evidence type="ECO:0000313" key="4">
    <source>
        <dbReference type="EMBL" id="RJY51221.1"/>
    </source>
</evidence>
<gene>
    <name evidence="4" type="ORF">D2965_00950</name>
    <name evidence="2" type="ORF">HMPREF3233_01704</name>
    <name evidence="3" type="ORF">QP520_03880</name>
</gene>
<dbReference type="Proteomes" id="UP000277803">
    <property type="component" value="Unassembled WGS sequence"/>
</dbReference>
<evidence type="ECO:0000259" key="1">
    <source>
        <dbReference type="Pfam" id="PF20038"/>
    </source>
</evidence>
<dbReference type="RefSeq" id="WP_005382541.1">
    <property type="nucleotide sequence ID" value="NZ_CALLHQ010000005.1"/>
</dbReference>
<reference evidence="2 5" key="1">
    <citation type="submission" date="2016-01" db="EMBL/GenBank/DDBJ databases">
        <authorList>
            <person name="Oliw E.H."/>
        </authorList>
    </citation>
    <scope>NUCLEOTIDE SEQUENCE [LARGE SCALE GENOMIC DNA]</scope>
    <source>
        <strain evidence="2 5">CMW7756B</strain>
    </source>
</reference>
<dbReference type="EMBL" id="JASORJ010000004">
    <property type="protein sequence ID" value="MDK7356763.1"/>
    <property type="molecule type" value="Genomic_DNA"/>
</dbReference>
<reference evidence="4 6" key="2">
    <citation type="submission" date="2018-09" db="EMBL/GenBank/DDBJ databases">
        <title>Genome sequence of Veillonella atypica isolated from periodontal Korean patients.</title>
        <authorList>
            <person name="Lee J.-H."/>
            <person name="Moon J.-H."/>
            <person name="Shin S.-Y."/>
        </authorList>
    </citation>
    <scope>NUCLEOTIDE SEQUENCE [LARGE SCALE GENOMIC DNA]</scope>
    <source>
        <strain evidence="4 6">KHUD_V1</strain>
    </source>
</reference>
<dbReference type="Proteomes" id="UP000070226">
    <property type="component" value="Unassembled WGS sequence"/>
</dbReference>
<dbReference type="PATRIC" id="fig|39777.7.peg.1668"/>
<proteinExistence type="predicted"/>
<evidence type="ECO:0000313" key="6">
    <source>
        <dbReference type="Proteomes" id="UP000277803"/>
    </source>
</evidence>
<comment type="caution">
    <text evidence="2">The sequence shown here is derived from an EMBL/GenBank/DDBJ whole genome shotgun (WGS) entry which is preliminary data.</text>
</comment>
<protein>
    <submittedName>
        <fullName evidence="3">Helix-turn-helix domain-containing protein</fullName>
    </submittedName>
</protein>
<dbReference type="Proteomes" id="UP001236274">
    <property type="component" value="Unassembled WGS sequence"/>
</dbReference>